<dbReference type="STRING" id="1291052.FC18_GL002338"/>
<sequence>MAVTQMQIHTRGSANYWDCRTILKSAPTYTTDPDFAAGTLTFDLIEVQEGFTPHNGDEVKFQWDGVNVFFGYIFKCNYTSDEVFSCTAYDKTRYLKNQDSIVWPVSTVAQRFNTACAAAGIAHKVVYDSGYKLPTKVSDGVSYFQMLQEDVDTTKAEYGQASFIRDNFGTVELCAFPLPTSKQVPVIGDSSMATSWEYDRSIDDAANSVKIEKNSKDDSSKIGATATATGNTVSKWGKLQIVEKVTNDKMNKAQMQSKAKSRLKQTNIEAETMKVTTVGSLDFETGGTFVLKVQSLADIGIKSRVVTIGKCTQNFDPDNWTTDMEVSW</sequence>
<feature type="domain" description="YqbQ/XkdQ" evidence="1">
    <location>
        <begin position="28"/>
        <end position="326"/>
    </location>
</feature>
<dbReference type="SUPFAM" id="SSF69279">
    <property type="entry name" value="Phage tail proteins"/>
    <property type="match status" value="1"/>
</dbReference>
<dbReference type="Pfam" id="PF24032">
    <property type="entry name" value="YQBQ"/>
    <property type="match status" value="1"/>
</dbReference>
<proteinExistence type="predicted"/>
<dbReference type="PATRIC" id="fig|1291052.5.peg.2412"/>
<protein>
    <recommendedName>
        <fullName evidence="1">YqbQ/XkdQ domain-containing protein</fullName>
    </recommendedName>
</protein>
<dbReference type="EMBL" id="AYYO01000050">
    <property type="protein sequence ID" value="KRM54627.1"/>
    <property type="molecule type" value="Genomic_DNA"/>
</dbReference>
<evidence type="ECO:0000259" key="1">
    <source>
        <dbReference type="Pfam" id="PF24032"/>
    </source>
</evidence>
<dbReference type="RefSeq" id="WP_054678654.1">
    <property type="nucleotide sequence ID" value="NZ_AYYO01000050.1"/>
</dbReference>
<evidence type="ECO:0000313" key="3">
    <source>
        <dbReference type="Proteomes" id="UP000051679"/>
    </source>
</evidence>
<evidence type="ECO:0000313" key="2">
    <source>
        <dbReference type="EMBL" id="KRM54627.1"/>
    </source>
</evidence>
<name>A0A0R1ZUH6_9LACO</name>
<dbReference type="AlphaFoldDB" id="A0A0R1ZUH6"/>
<dbReference type="OrthoDB" id="1698671at2"/>
<gene>
    <name evidence="2" type="ORF">FC18_GL002338</name>
</gene>
<dbReference type="InterPro" id="IPR056937">
    <property type="entry name" value="YqbQ/XkdQ"/>
</dbReference>
<keyword evidence="3" id="KW-1185">Reference proteome</keyword>
<organism evidence="2 3">
    <name type="scientific">Lacticaseibacillus sharpeae JCM 1186 = DSM 20505</name>
    <dbReference type="NCBI Taxonomy" id="1291052"/>
    <lineage>
        <taxon>Bacteria</taxon>
        <taxon>Bacillati</taxon>
        <taxon>Bacillota</taxon>
        <taxon>Bacilli</taxon>
        <taxon>Lactobacillales</taxon>
        <taxon>Lactobacillaceae</taxon>
        <taxon>Lacticaseibacillus</taxon>
    </lineage>
</organism>
<comment type="caution">
    <text evidence="2">The sequence shown here is derived from an EMBL/GenBank/DDBJ whole genome shotgun (WGS) entry which is preliminary data.</text>
</comment>
<dbReference type="Proteomes" id="UP000051679">
    <property type="component" value="Unassembled WGS sequence"/>
</dbReference>
<reference evidence="2 3" key="1">
    <citation type="journal article" date="2015" name="Genome Announc.">
        <title>Expanding the biotechnology potential of lactobacilli through comparative genomics of 213 strains and associated genera.</title>
        <authorList>
            <person name="Sun Z."/>
            <person name="Harris H.M."/>
            <person name="McCann A."/>
            <person name="Guo C."/>
            <person name="Argimon S."/>
            <person name="Zhang W."/>
            <person name="Yang X."/>
            <person name="Jeffery I.B."/>
            <person name="Cooney J.C."/>
            <person name="Kagawa T.F."/>
            <person name="Liu W."/>
            <person name="Song Y."/>
            <person name="Salvetti E."/>
            <person name="Wrobel A."/>
            <person name="Rasinkangas P."/>
            <person name="Parkhill J."/>
            <person name="Rea M.C."/>
            <person name="O'Sullivan O."/>
            <person name="Ritari J."/>
            <person name="Douillard F.P."/>
            <person name="Paul Ross R."/>
            <person name="Yang R."/>
            <person name="Briner A.E."/>
            <person name="Felis G.E."/>
            <person name="de Vos W.M."/>
            <person name="Barrangou R."/>
            <person name="Klaenhammer T.R."/>
            <person name="Caufield P.W."/>
            <person name="Cui Y."/>
            <person name="Zhang H."/>
            <person name="O'Toole P.W."/>
        </authorList>
    </citation>
    <scope>NUCLEOTIDE SEQUENCE [LARGE SCALE GENOMIC DNA]</scope>
    <source>
        <strain evidence="2 3">DSM 20505</strain>
    </source>
</reference>
<accession>A0A0R1ZUH6</accession>